<feature type="domain" description="Crinkler effector protein N-terminal" evidence="4">
    <location>
        <begin position="4"/>
        <end position="108"/>
    </location>
</feature>
<evidence type="ECO:0000313" key="5">
    <source>
        <dbReference type="EMBL" id="KAF0740797.1"/>
    </source>
</evidence>
<organism evidence="5 6">
    <name type="scientific">Aphanomyces euteiches</name>
    <dbReference type="NCBI Taxonomy" id="100861"/>
    <lineage>
        <taxon>Eukaryota</taxon>
        <taxon>Sar</taxon>
        <taxon>Stramenopiles</taxon>
        <taxon>Oomycota</taxon>
        <taxon>Saprolegniomycetes</taxon>
        <taxon>Saprolegniales</taxon>
        <taxon>Verrucalvaceae</taxon>
        <taxon>Aphanomyces</taxon>
    </lineage>
</organism>
<dbReference type="GO" id="GO:0005576">
    <property type="term" value="C:extracellular region"/>
    <property type="evidence" value="ECO:0007669"/>
    <property type="project" value="UniProtKB-SubCell"/>
</dbReference>
<evidence type="ECO:0000259" key="4">
    <source>
        <dbReference type="Pfam" id="PF20147"/>
    </source>
</evidence>
<dbReference type="InterPro" id="IPR045379">
    <property type="entry name" value="Crinkler_N"/>
</dbReference>
<accession>A0A6G0XKN7</accession>
<dbReference type="EMBL" id="VJMJ01000043">
    <property type="protein sequence ID" value="KAF0740797.1"/>
    <property type="molecule type" value="Genomic_DNA"/>
</dbReference>
<comment type="caution">
    <text evidence="5">The sequence shown here is derived from an EMBL/GenBank/DDBJ whole genome shotgun (WGS) entry which is preliminary data.</text>
</comment>
<dbReference type="GO" id="GO:0043657">
    <property type="term" value="C:host cell"/>
    <property type="evidence" value="ECO:0007669"/>
    <property type="project" value="UniProtKB-SubCell"/>
</dbReference>
<evidence type="ECO:0000256" key="2">
    <source>
        <dbReference type="ARBA" id="ARBA00004613"/>
    </source>
</evidence>
<sequence length="378" mass="42341">MVLLCCTTVGAVECVVVEIGLEEFVFTLKTKIQELLGYPRLAKDLELYLALANGQWLGAEAVEKGELTETINELVQRDKRLMSGVSVGKYFVGQTKPAITVGQVHILAVAPKHDAAGSMQVVKRDLVQLKDTIARVVEGVLKTDRTSWSCSKVSTDRIKQIGYEPQYVPWPTMDDVLLERDYPEFKSTDGKSKNHRTQMELYKEYFGAVLEVTKHLWIKTDLELDVPVGKDQHLQKGRAVLYLVPNESFTCNEIAMVIEVRPGSREETLSEAQHAQTMGYCLAANAHFSRGDDRPSPVGLLTNLNDALCFFWVNPKGKICYASTKKNGQPLDRKTALYYMRKHCDHVNSCIEDLSSSNDISQDRHVVFGTIPSGLLEK</sequence>
<proteinExistence type="predicted"/>
<dbReference type="AlphaFoldDB" id="A0A6G0XKN7"/>
<comment type="subcellular location">
    <subcellularLocation>
        <location evidence="1">Host cell</location>
    </subcellularLocation>
    <subcellularLocation>
        <location evidence="2">Secreted</location>
    </subcellularLocation>
</comment>
<protein>
    <recommendedName>
        <fullName evidence="4">Crinkler effector protein N-terminal domain-containing protein</fullName>
    </recommendedName>
</protein>
<evidence type="ECO:0000256" key="1">
    <source>
        <dbReference type="ARBA" id="ARBA00004340"/>
    </source>
</evidence>
<evidence type="ECO:0000256" key="3">
    <source>
        <dbReference type="ARBA" id="ARBA00022525"/>
    </source>
</evidence>
<dbReference type="VEuPathDB" id="FungiDB:AeMF1_013479"/>
<dbReference type="Pfam" id="PF20147">
    <property type="entry name" value="Crinkler"/>
    <property type="match status" value="1"/>
</dbReference>
<name>A0A6G0XKN7_9STRA</name>
<keyword evidence="3" id="KW-0964">Secreted</keyword>
<gene>
    <name evidence="5" type="ORF">Ae201684_003838</name>
</gene>
<dbReference type="Proteomes" id="UP000481153">
    <property type="component" value="Unassembled WGS sequence"/>
</dbReference>
<evidence type="ECO:0000313" key="6">
    <source>
        <dbReference type="Proteomes" id="UP000481153"/>
    </source>
</evidence>
<keyword evidence="6" id="KW-1185">Reference proteome</keyword>
<reference evidence="5 6" key="1">
    <citation type="submission" date="2019-07" db="EMBL/GenBank/DDBJ databases">
        <title>Genomics analysis of Aphanomyces spp. identifies a new class of oomycete effector associated with host adaptation.</title>
        <authorList>
            <person name="Gaulin E."/>
        </authorList>
    </citation>
    <scope>NUCLEOTIDE SEQUENCE [LARGE SCALE GENOMIC DNA]</scope>
    <source>
        <strain evidence="5 6">ATCC 201684</strain>
    </source>
</reference>